<reference evidence="1" key="2">
    <citation type="journal article" date="2022" name="New Phytol.">
        <title>Evolutionary transition to the ectomycorrhizal habit in the genomes of a hyperdiverse lineage of mushroom-forming fungi.</title>
        <authorList>
            <person name="Looney B."/>
            <person name="Miyauchi S."/>
            <person name="Morin E."/>
            <person name="Drula E."/>
            <person name="Courty P.E."/>
            <person name="Kohler A."/>
            <person name="Kuo A."/>
            <person name="LaButti K."/>
            <person name="Pangilinan J."/>
            <person name="Lipzen A."/>
            <person name="Riley R."/>
            <person name="Andreopoulos W."/>
            <person name="He G."/>
            <person name="Johnson J."/>
            <person name="Nolan M."/>
            <person name="Tritt A."/>
            <person name="Barry K.W."/>
            <person name="Grigoriev I.V."/>
            <person name="Nagy L.G."/>
            <person name="Hibbett D."/>
            <person name="Henrissat B."/>
            <person name="Matheny P.B."/>
            <person name="Labbe J."/>
            <person name="Martin F.M."/>
        </authorList>
    </citation>
    <scope>NUCLEOTIDE SEQUENCE</scope>
    <source>
        <strain evidence="1">HHB10654</strain>
    </source>
</reference>
<dbReference type="EMBL" id="MU277206">
    <property type="protein sequence ID" value="KAI0062700.1"/>
    <property type="molecule type" value="Genomic_DNA"/>
</dbReference>
<protein>
    <submittedName>
        <fullName evidence="1">Uncharacterized protein</fullName>
    </submittedName>
</protein>
<gene>
    <name evidence="1" type="ORF">BV25DRAFT_1915839</name>
</gene>
<organism evidence="1 2">
    <name type="scientific">Artomyces pyxidatus</name>
    <dbReference type="NCBI Taxonomy" id="48021"/>
    <lineage>
        <taxon>Eukaryota</taxon>
        <taxon>Fungi</taxon>
        <taxon>Dikarya</taxon>
        <taxon>Basidiomycota</taxon>
        <taxon>Agaricomycotina</taxon>
        <taxon>Agaricomycetes</taxon>
        <taxon>Russulales</taxon>
        <taxon>Auriscalpiaceae</taxon>
        <taxon>Artomyces</taxon>
    </lineage>
</organism>
<evidence type="ECO:0000313" key="1">
    <source>
        <dbReference type="EMBL" id="KAI0062700.1"/>
    </source>
</evidence>
<proteinExistence type="predicted"/>
<sequence length="290" mass="30356">MAAPPFTSSTSSSGTIITPGTTLFWTPLNHLFTCGQAKLTWGHVGPSVSMSLVVTNVGVVQQAPAGPPNVGSPAVPRSNAETTATPERQSGYGGSFLQSVFETLSKSVDSSSGNYTWPSVDVPQGWYQMQAILPNSTTTITISAPFFVTNGTNTSCIRAADDTPSSFNITSTSPSSSPTSSTVSISSSSSAVSAIRSSHSHAGGIAGGVFGGIACLSMVLAALAYRIRRRRQSQARLAAVYGVEIGGDKWACTSIVQTRERQGRERVTTPLQSFLILHSRKNSTRETICG</sequence>
<dbReference type="Proteomes" id="UP000814140">
    <property type="component" value="Unassembled WGS sequence"/>
</dbReference>
<keyword evidence="2" id="KW-1185">Reference proteome</keyword>
<comment type="caution">
    <text evidence="1">The sequence shown here is derived from an EMBL/GenBank/DDBJ whole genome shotgun (WGS) entry which is preliminary data.</text>
</comment>
<evidence type="ECO:0000313" key="2">
    <source>
        <dbReference type="Proteomes" id="UP000814140"/>
    </source>
</evidence>
<accession>A0ACB8T3J3</accession>
<name>A0ACB8T3J3_9AGAM</name>
<reference evidence="1" key="1">
    <citation type="submission" date="2021-03" db="EMBL/GenBank/DDBJ databases">
        <authorList>
            <consortium name="DOE Joint Genome Institute"/>
            <person name="Ahrendt S."/>
            <person name="Looney B.P."/>
            <person name="Miyauchi S."/>
            <person name="Morin E."/>
            <person name="Drula E."/>
            <person name="Courty P.E."/>
            <person name="Chicoki N."/>
            <person name="Fauchery L."/>
            <person name="Kohler A."/>
            <person name="Kuo A."/>
            <person name="Labutti K."/>
            <person name="Pangilinan J."/>
            <person name="Lipzen A."/>
            <person name="Riley R."/>
            <person name="Andreopoulos W."/>
            <person name="He G."/>
            <person name="Johnson J."/>
            <person name="Barry K.W."/>
            <person name="Grigoriev I.V."/>
            <person name="Nagy L."/>
            <person name="Hibbett D."/>
            <person name="Henrissat B."/>
            <person name="Matheny P.B."/>
            <person name="Labbe J."/>
            <person name="Martin F."/>
        </authorList>
    </citation>
    <scope>NUCLEOTIDE SEQUENCE</scope>
    <source>
        <strain evidence="1">HHB10654</strain>
    </source>
</reference>